<dbReference type="Pfam" id="PF01578">
    <property type="entry name" value="Cytochrom_C_asm"/>
    <property type="match status" value="1"/>
</dbReference>
<feature type="transmembrane region" description="Helical" evidence="1">
    <location>
        <begin position="286"/>
        <end position="305"/>
    </location>
</feature>
<dbReference type="KEGG" id="otr:OTERR_05450"/>
<keyword evidence="4" id="KW-1185">Reference proteome</keyword>
<evidence type="ECO:0000259" key="2">
    <source>
        <dbReference type="Pfam" id="PF01578"/>
    </source>
</evidence>
<evidence type="ECO:0000313" key="4">
    <source>
        <dbReference type="Proteomes" id="UP000323671"/>
    </source>
</evidence>
<dbReference type="Proteomes" id="UP000323671">
    <property type="component" value="Chromosome"/>
</dbReference>
<protein>
    <recommendedName>
        <fullName evidence="2">Cytochrome c assembly protein domain-containing protein</fullName>
    </recommendedName>
</protein>
<accession>A0A5C1E521</accession>
<dbReference type="PANTHER" id="PTHR38034:SF1">
    <property type="entry name" value="INNER MEMBRANE PROTEIN YPJD"/>
    <property type="match status" value="1"/>
</dbReference>
<dbReference type="GO" id="GO:0017004">
    <property type="term" value="P:cytochrome complex assembly"/>
    <property type="evidence" value="ECO:0007669"/>
    <property type="project" value="InterPro"/>
</dbReference>
<reference evidence="3 4" key="1">
    <citation type="submission" date="2017-07" db="EMBL/GenBank/DDBJ databases">
        <title>Complete genome sequence of Oryzomicrobium terrae TPP412.</title>
        <authorList>
            <person name="Chiu L.-W."/>
            <person name="Lo K.-J."/>
            <person name="Tsai Y.-M."/>
            <person name="Lin S.-S."/>
            <person name="Kuo C.-H."/>
            <person name="Liu C.-T."/>
        </authorList>
    </citation>
    <scope>NUCLEOTIDE SEQUENCE [LARGE SCALE GENOMIC DNA]</scope>
    <source>
        <strain evidence="3 4">TPP412</strain>
    </source>
</reference>
<gene>
    <name evidence="3" type="ORF">OTERR_05450</name>
</gene>
<feature type="transmembrane region" description="Helical" evidence="1">
    <location>
        <begin position="74"/>
        <end position="95"/>
    </location>
</feature>
<evidence type="ECO:0000313" key="3">
    <source>
        <dbReference type="EMBL" id="QEL64021.1"/>
    </source>
</evidence>
<dbReference type="AlphaFoldDB" id="A0A5C1E521"/>
<dbReference type="EMBL" id="CP022579">
    <property type="protein sequence ID" value="QEL64021.1"/>
    <property type="molecule type" value="Genomic_DNA"/>
</dbReference>
<keyword evidence="1" id="KW-1133">Transmembrane helix</keyword>
<keyword evidence="1" id="KW-0472">Membrane</keyword>
<dbReference type="PANTHER" id="PTHR38034">
    <property type="entry name" value="INNER MEMBRANE PROTEIN YPJD"/>
    <property type="match status" value="1"/>
</dbReference>
<feature type="transmembrane region" description="Helical" evidence="1">
    <location>
        <begin position="138"/>
        <end position="157"/>
    </location>
</feature>
<feature type="transmembrane region" description="Helical" evidence="1">
    <location>
        <begin position="169"/>
        <end position="194"/>
    </location>
</feature>
<sequence length="313" mass="34213">MGALAARWCKLSGLHEFRHFTARAPSPLRSVAFQLIAHLLAAVLYALLGQHYWRAYRSRPLGRNTLAPAEPAPRWLVAVLPLGLLSQGAGLYVGLYGTPGSGGPMQFSFALSLSLMLWMAVLMYWLESFRTRLGGQPLLLFIAALCALAPVLFPEAHPLQRAGSAGFELHFLAAMAAYSLFTLAALHAIFMGVAERQLHRKDLSPALASLPPLMTMESMLFRMIGAGFVLLTAALVTGVLFSETVFGRPLTFDHKTVFAIASWIIFAGLLLGRWARGWRGKVALRWTLAGFALLLLAYVGSRFVAEVILHRAV</sequence>
<dbReference type="InterPro" id="IPR052372">
    <property type="entry name" value="YpjD/HemX"/>
</dbReference>
<feature type="transmembrane region" description="Helical" evidence="1">
    <location>
        <begin position="256"/>
        <end position="274"/>
    </location>
</feature>
<proteinExistence type="predicted"/>
<feature type="transmembrane region" description="Helical" evidence="1">
    <location>
        <begin position="219"/>
        <end position="241"/>
    </location>
</feature>
<organism evidence="3 4">
    <name type="scientific">Oryzomicrobium terrae</name>
    <dbReference type="NCBI Taxonomy" id="1735038"/>
    <lineage>
        <taxon>Bacteria</taxon>
        <taxon>Pseudomonadati</taxon>
        <taxon>Pseudomonadota</taxon>
        <taxon>Betaproteobacteria</taxon>
        <taxon>Rhodocyclales</taxon>
        <taxon>Rhodocyclaceae</taxon>
        <taxon>Oryzomicrobium</taxon>
    </lineage>
</organism>
<feature type="transmembrane region" description="Helical" evidence="1">
    <location>
        <begin position="31"/>
        <end position="53"/>
    </location>
</feature>
<name>A0A5C1E521_9RHOO</name>
<evidence type="ECO:0000256" key="1">
    <source>
        <dbReference type="SAM" id="Phobius"/>
    </source>
</evidence>
<feature type="transmembrane region" description="Helical" evidence="1">
    <location>
        <begin position="107"/>
        <end position="126"/>
    </location>
</feature>
<dbReference type="InterPro" id="IPR002541">
    <property type="entry name" value="Cyt_c_assembly"/>
</dbReference>
<dbReference type="GO" id="GO:0020037">
    <property type="term" value="F:heme binding"/>
    <property type="evidence" value="ECO:0007669"/>
    <property type="project" value="InterPro"/>
</dbReference>
<keyword evidence="1" id="KW-0812">Transmembrane</keyword>
<feature type="domain" description="Cytochrome c assembly protein" evidence="2">
    <location>
        <begin position="112"/>
        <end position="308"/>
    </location>
</feature>